<evidence type="ECO:0000256" key="4">
    <source>
        <dbReference type="ARBA" id="ARBA00022692"/>
    </source>
</evidence>
<evidence type="ECO:0000256" key="5">
    <source>
        <dbReference type="ARBA" id="ARBA00022989"/>
    </source>
</evidence>
<proteinExistence type="inferred from homology"/>
<dbReference type="GO" id="GO:0031982">
    <property type="term" value="C:vesicle"/>
    <property type="evidence" value="ECO:0007669"/>
    <property type="project" value="TreeGrafter"/>
</dbReference>
<name>A0A8K0A661_BRALA</name>
<dbReference type="AlphaFoldDB" id="A0A8K0A661"/>
<organism evidence="8 9">
    <name type="scientific">Branchiostoma lanceolatum</name>
    <name type="common">Common lancelet</name>
    <name type="synonym">Amphioxus lanceolatum</name>
    <dbReference type="NCBI Taxonomy" id="7740"/>
    <lineage>
        <taxon>Eukaryota</taxon>
        <taxon>Metazoa</taxon>
        <taxon>Chordata</taxon>
        <taxon>Cephalochordata</taxon>
        <taxon>Leptocardii</taxon>
        <taxon>Amphioxiformes</taxon>
        <taxon>Branchiostomatidae</taxon>
        <taxon>Branchiostoma</taxon>
    </lineage>
</organism>
<evidence type="ECO:0000256" key="1">
    <source>
        <dbReference type="ARBA" id="ARBA00004424"/>
    </source>
</evidence>
<accession>A0A8K0A661</accession>
<dbReference type="GO" id="GO:0005436">
    <property type="term" value="F:sodium:phosphate symporter activity"/>
    <property type="evidence" value="ECO:0007669"/>
    <property type="project" value="InterPro"/>
</dbReference>
<dbReference type="GO" id="GO:0044341">
    <property type="term" value="P:sodium-dependent phosphate transport"/>
    <property type="evidence" value="ECO:0007669"/>
    <property type="project" value="InterPro"/>
</dbReference>
<keyword evidence="4 7" id="KW-0812">Transmembrane</keyword>
<feature type="transmembrane region" description="Helical" evidence="7">
    <location>
        <begin position="78"/>
        <end position="101"/>
    </location>
</feature>
<dbReference type="OrthoDB" id="5989648at2759"/>
<sequence length="136" mass="15169">MGPGSDKRSEKEPPAYNAAIVKNDVLIADDDEDKTKIVEEEEFDPWNVPELKDDTVPWSELTGCGKAERVVLWFLKPVLLLGLLYMFICSLDFLSSAFRLLGDRVQMVSEVTWAASDQVSPLNDAKPGQKRPSVSL</sequence>
<dbReference type="PANTHER" id="PTHR10010">
    <property type="entry name" value="SOLUTE CARRIER FAMILY 34 SODIUM PHOSPHATE , MEMBER 2-RELATED"/>
    <property type="match status" value="1"/>
</dbReference>
<evidence type="ECO:0000256" key="7">
    <source>
        <dbReference type="SAM" id="Phobius"/>
    </source>
</evidence>
<dbReference type="PANTHER" id="PTHR10010:SF46">
    <property type="entry name" value="SODIUM-DEPENDENT PHOSPHATE TRANSPORT PROTEIN 2B"/>
    <property type="match status" value="1"/>
</dbReference>
<keyword evidence="6 7" id="KW-0472">Membrane</keyword>
<keyword evidence="3" id="KW-1003">Cell membrane</keyword>
<comment type="similarity">
    <text evidence="2">Belongs to the SLC34A transporter family.</text>
</comment>
<evidence type="ECO:0000313" key="8">
    <source>
        <dbReference type="EMBL" id="CAH1269337.1"/>
    </source>
</evidence>
<dbReference type="Proteomes" id="UP000838412">
    <property type="component" value="Chromosome 7"/>
</dbReference>
<dbReference type="GO" id="GO:0016324">
    <property type="term" value="C:apical plasma membrane"/>
    <property type="evidence" value="ECO:0007669"/>
    <property type="project" value="UniProtKB-SubCell"/>
</dbReference>
<keyword evidence="9" id="KW-1185">Reference proteome</keyword>
<protein>
    <submittedName>
        <fullName evidence="8">SLC34A3 protein</fullName>
    </submittedName>
</protein>
<evidence type="ECO:0000256" key="2">
    <source>
        <dbReference type="ARBA" id="ARBA00005808"/>
    </source>
</evidence>
<gene>
    <name evidence="8" type="primary">SLC34A3</name>
    <name evidence="8" type="ORF">BLAG_LOCUS22012</name>
</gene>
<dbReference type="GO" id="GO:0005903">
    <property type="term" value="C:brush border"/>
    <property type="evidence" value="ECO:0007669"/>
    <property type="project" value="TreeGrafter"/>
</dbReference>
<evidence type="ECO:0000256" key="6">
    <source>
        <dbReference type="ARBA" id="ARBA00023136"/>
    </source>
</evidence>
<comment type="subcellular location">
    <subcellularLocation>
        <location evidence="1">Apical cell membrane</location>
        <topology evidence="1">Multi-pass membrane protein</topology>
    </subcellularLocation>
</comment>
<dbReference type="EMBL" id="OV696692">
    <property type="protein sequence ID" value="CAH1269337.1"/>
    <property type="molecule type" value="Genomic_DNA"/>
</dbReference>
<dbReference type="InterPro" id="IPR003841">
    <property type="entry name" value="Na/Pi_transpt"/>
</dbReference>
<evidence type="ECO:0000313" key="9">
    <source>
        <dbReference type="Proteomes" id="UP000838412"/>
    </source>
</evidence>
<keyword evidence="5 7" id="KW-1133">Transmembrane helix</keyword>
<evidence type="ECO:0000256" key="3">
    <source>
        <dbReference type="ARBA" id="ARBA00022475"/>
    </source>
</evidence>
<reference evidence="8" key="1">
    <citation type="submission" date="2022-01" db="EMBL/GenBank/DDBJ databases">
        <authorList>
            <person name="Braso-Vives M."/>
        </authorList>
    </citation>
    <scope>NUCLEOTIDE SEQUENCE</scope>
</reference>